<dbReference type="InterPro" id="IPR002882">
    <property type="entry name" value="CofD"/>
</dbReference>
<dbReference type="GO" id="GO:0000287">
    <property type="term" value="F:magnesium ion binding"/>
    <property type="evidence" value="ECO:0007669"/>
    <property type="project" value="InterPro"/>
</dbReference>
<protein>
    <submittedName>
        <fullName evidence="3">2-phospho-L-lactate transferase</fullName>
    </submittedName>
</protein>
<dbReference type="SUPFAM" id="SSF142338">
    <property type="entry name" value="CofD-like"/>
    <property type="match status" value="1"/>
</dbReference>
<reference evidence="3" key="1">
    <citation type="journal article" date="2014" name="Int. J. Syst. Evol. Microbiol.">
        <title>Complete genome sequence of Corynebacterium casei LMG S-19264T (=DSM 44701T), isolated from a smear-ripened cheese.</title>
        <authorList>
            <consortium name="US DOE Joint Genome Institute (JGI-PGF)"/>
            <person name="Walter F."/>
            <person name="Albersmeier A."/>
            <person name="Kalinowski J."/>
            <person name="Ruckert C."/>
        </authorList>
    </citation>
    <scope>NUCLEOTIDE SEQUENCE</scope>
    <source>
        <strain evidence="3">CGMCC 1.12813</strain>
    </source>
</reference>
<evidence type="ECO:0000256" key="1">
    <source>
        <dbReference type="ARBA" id="ARBA00022679"/>
    </source>
</evidence>
<evidence type="ECO:0000256" key="2">
    <source>
        <dbReference type="ARBA" id="ARBA00022842"/>
    </source>
</evidence>
<dbReference type="Proteomes" id="UP000606922">
    <property type="component" value="Unassembled WGS sequence"/>
</dbReference>
<dbReference type="NCBIfam" id="TIGR01819">
    <property type="entry name" value="F420_cofD"/>
    <property type="match status" value="1"/>
</dbReference>
<evidence type="ECO:0000313" key="3">
    <source>
        <dbReference type="EMBL" id="GGB01369.1"/>
    </source>
</evidence>
<dbReference type="InterPro" id="IPR038136">
    <property type="entry name" value="CofD-like_dom_sf"/>
</dbReference>
<dbReference type="EMBL" id="BMGB01000001">
    <property type="protein sequence ID" value="GGB01369.1"/>
    <property type="molecule type" value="Genomic_DNA"/>
</dbReference>
<dbReference type="CDD" id="cd07186">
    <property type="entry name" value="CofD_like"/>
    <property type="match status" value="1"/>
</dbReference>
<evidence type="ECO:0000313" key="4">
    <source>
        <dbReference type="Proteomes" id="UP000606922"/>
    </source>
</evidence>
<dbReference type="Pfam" id="PF01933">
    <property type="entry name" value="CofD"/>
    <property type="match status" value="1"/>
</dbReference>
<dbReference type="PANTHER" id="PTHR43007:SF1">
    <property type="entry name" value="2-PHOSPHO-L-LACTATE TRANSFERASE"/>
    <property type="match status" value="1"/>
</dbReference>
<dbReference type="Gene3D" id="3.40.50.10680">
    <property type="entry name" value="CofD-like domains"/>
    <property type="match status" value="1"/>
</dbReference>
<accession>A0A916SIN5</accession>
<name>A0A916SIN5_9MICO</name>
<dbReference type="InterPro" id="IPR010115">
    <property type="entry name" value="FbiA/CofD"/>
</dbReference>
<comment type="caution">
    <text evidence="3">The sequence shown here is derived from an EMBL/GenBank/DDBJ whole genome shotgun (WGS) entry which is preliminary data.</text>
</comment>
<dbReference type="Gene3D" id="1.10.8.240">
    <property type="entry name" value="CofD-like domain"/>
    <property type="match status" value="1"/>
</dbReference>
<dbReference type="HAMAP" id="MF_01257">
    <property type="entry name" value="CofD"/>
    <property type="match status" value="1"/>
</dbReference>
<proteinExistence type="inferred from homology"/>
<reference evidence="3" key="2">
    <citation type="submission" date="2020-09" db="EMBL/GenBank/DDBJ databases">
        <authorList>
            <person name="Sun Q."/>
            <person name="Zhou Y."/>
        </authorList>
    </citation>
    <scope>NUCLEOTIDE SEQUENCE</scope>
    <source>
        <strain evidence="3">CGMCC 1.12813</strain>
    </source>
</reference>
<organism evidence="3 4">
    <name type="scientific">Conyzicola nivalis</name>
    <dbReference type="NCBI Taxonomy" id="1477021"/>
    <lineage>
        <taxon>Bacteria</taxon>
        <taxon>Bacillati</taxon>
        <taxon>Actinomycetota</taxon>
        <taxon>Actinomycetes</taxon>
        <taxon>Micrococcales</taxon>
        <taxon>Microbacteriaceae</taxon>
        <taxon>Conyzicola</taxon>
    </lineage>
</organism>
<sequence>MLSGGVGGARFLRGLREHVRSNLPGSQINAIVNTGDDMWLTGLRIAPDLDSIMYTLAGENDETRGWGRVGETERVSGELRAYGVGWPWFTLGDLDIGTHITRSHLLREGQPLSAVTDHITARWDLGVRLVPATDQEVETHVLVEGGELHFQEWWTRHRASLPALGFVQRGVETATPAPGVLEAIAEADVVLVAPSNPVVSIGTILGIPGIRAALAATSARVVGVSPIIAGSVVRGMADACLAAIGVETSAEAVALHYGARSAGGLLDAWLVDNADAAALPTIEAAGITACAVPLWMRDPGTSARLAADALAV</sequence>
<dbReference type="GO" id="GO:0043743">
    <property type="term" value="F:LPPG:FO 2-phospho-L-lactate transferase activity"/>
    <property type="evidence" value="ECO:0007669"/>
    <property type="project" value="InterPro"/>
</dbReference>
<dbReference type="PANTHER" id="PTHR43007">
    <property type="entry name" value="2-PHOSPHO-L-LACTATE TRANSFERASE"/>
    <property type="match status" value="1"/>
</dbReference>
<gene>
    <name evidence="3" type="primary">cofD</name>
    <name evidence="3" type="ORF">GCM10010979_14910</name>
</gene>
<keyword evidence="4" id="KW-1185">Reference proteome</keyword>
<keyword evidence="1 3" id="KW-0808">Transferase</keyword>
<keyword evidence="2" id="KW-0460">Magnesium</keyword>
<dbReference type="AlphaFoldDB" id="A0A916SIN5"/>